<evidence type="ECO:0000313" key="2">
    <source>
        <dbReference type="EMBL" id="KAL5105544.1"/>
    </source>
</evidence>
<evidence type="ECO:0000256" key="1">
    <source>
        <dbReference type="SAM" id="MobiDB-lite"/>
    </source>
</evidence>
<dbReference type="PANTHER" id="PTHR21520:SF2">
    <property type="entry name" value="GLUTAMATE-RICH PROTEIN 2"/>
    <property type="match status" value="1"/>
</dbReference>
<dbReference type="EMBL" id="JAKROA010000008">
    <property type="protein sequence ID" value="KAL5105544.1"/>
    <property type="molecule type" value="Genomic_DNA"/>
</dbReference>
<organism evidence="2 3">
    <name type="scientific">Taenia crassiceps</name>
    <dbReference type="NCBI Taxonomy" id="6207"/>
    <lineage>
        <taxon>Eukaryota</taxon>
        <taxon>Metazoa</taxon>
        <taxon>Spiralia</taxon>
        <taxon>Lophotrochozoa</taxon>
        <taxon>Platyhelminthes</taxon>
        <taxon>Cestoda</taxon>
        <taxon>Eucestoda</taxon>
        <taxon>Cyclophyllidea</taxon>
        <taxon>Taeniidae</taxon>
        <taxon>Taenia</taxon>
    </lineage>
</organism>
<dbReference type="InterPro" id="IPR026703">
    <property type="entry name" value="ERICH2"/>
</dbReference>
<dbReference type="Proteomes" id="UP001651158">
    <property type="component" value="Unassembled WGS sequence"/>
</dbReference>
<reference evidence="2 3" key="1">
    <citation type="journal article" date="2022" name="Front. Cell. Infect. Microbiol.">
        <title>The Genomes of Two Strains of Taenia crassiceps the Animal Model for the Study of Human Cysticercosis.</title>
        <authorList>
            <person name="Bobes R.J."/>
            <person name="Estrada K."/>
            <person name="Rios-Valencia D.G."/>
            <person name="Calderon-Gallegos A."/>
            <person name="de la Torre P."/>
            <person name="Carrero J.C."/>
            <person name="Sanchez-Flores A."/>
            <person name="Laclette J.P."/>
        </authorList>
    </citation>
    <scope>NUCLEOTIDE SEQUENCE [LARGE SCALE GENOMIC DNA]</scope>
    <source>
        <strain evidence="2">WFUcys</strain>
    </source>
</reference>
<evidence type="ECO:0008006" key="4">
    <source>
        <dbReference type="Google" id="ProtNLM"/>
    </source>
</evidence>
<proteinExistence type="predicted"/>
<sequence>MLLLVEQRVTNLINWQRCSGDNGCAQQESEASHSGASNELLLEFLDSVMFKRFDAALMLCQKIIEAEPDNYEARAFLPMLEEASALKSSGYFNPLDASSTESGDSSGDESEHKKERRDSSSSSDDWDYSTTTSNSDSASDDDG</sequence>
<feature type="compositionally biased region" description="Low complexity" evidence="1">
    <location>
        <begin position="120"/>
        <end position="137"/>
    </location>
</feature>
<keyword evidence="3" id="KW-1185">Reference proteome</keyword>
<gene>
    <name evidence="2" type="ORF">TcWFU_007949</name>
</gene>
<accession>A0ABR4Q7D3</accession>
<evidence type="ECO:0000313" key="3">
    <source>
        <dbReference type="Proteomes" id="UP001651158"/>
    </source>
</evidence>
<name>A0ABR4Q7D3_9CEST</name>
<comment type="caution">
    <text evidence="2">The sequence shown here is derived from an EMBL/GenBank/DDBJ whole genome shotgun (WGS) entry which is preliminary data.</text>
</comment>
<protein>
    <recommendedName>
        <fullName evidence="4">Glutamate-rich protein 2</fullName>
    </recommendedName>
</protein>
<dbReference type="PANTHER" id="PTHR21520">
    <property type="entry name" value="GLUTAMATE-RICH PROTEIN 2"/>
    <property type="match status" value="1"/>
</dbReference>
<feature type="region of interest" description="Disordered" evidence="1">
    <location>
        <begin position="91"/>
        <end position="143"/>
    </location>
</feature>
<feature type="compositionally biased region" description="Basic and acidic residues" evidence="1">
    <location>
        <begin position="109"/>
        <end position="119"/>
    </location>
</feature>